<evidence type="ECO:0000313" key="13">
    <source>
        <dbReference type="WBParaSite" id="ALUE_0000731601-mRNA-1"/>
    </source>
</evidence>
<dbReference type="Proteomes" id="UP000036681">
    <property type="component" value="Unplaced"/>
</dbReference>
<dbReference type="FunFam" id="2.30.30.40:FF:000072">
    <property type="entry name" value="Unconventional Myosin IB"/>
    <property type="match status" value="1"/>
</dbReference>
<evidence type="ECO:0000259" key="11">
    <source>
        <dbReference type="PROSITE" id="PS51021"/>
    </source>
</evidence>
<evidence type="ECO:0000256" key="4">
    <source>
        <dbReference type="ARBA" id="ARBA00022583"/>
    </source>
</evidence>
<dbReference type="PANTHER" id="PTHR14167:SF81">
    <property type="entry name" value="ENDOPHILIN-A"/>
    <property type="match status" value="1"/>
</dbReference>
<evidence type="ECO:0000256" key="8">
    <source>
        <dbReference type="SAM" id="Coils"/>
    </source>
</evidence>
<keyword evidence="4" id="KW-0254">Endocytosis</keyword>
<dbReference type="SMART" id="SM00721">
    <property type="entry name" value="BAR"/>
    <property type="match status" value="1"/>
</dbReference>
<dbReference type="PRINTS" id="PR00499">
    <property type="entry name" value="P67PHOX"/>
</dbReference>
<dbReference type="InterPro" id="IPR050384">
    <property type="entry name" value="Endophilin_SH3RF"/>
</dbReference>
<dbReference type="Pfam" id="PF03114">
    <property type="entry name" value="BAR"/>
    <property type="match status" value="1"/>
</dbReference>
<dbReference type="SUPFAM" id="SSF50044">
    <property type="entry name" value="SH3-domain"/>
    <property type="match status" value="1"/>
</dbReference>
<evidence type="ECO:0000256" key="1">
    <source>
        <dbReference type="ARBA" id="ARBA00004170"/>
    </source>
</evidence>
<comment type="similarity">
    <text evidence="2">Belongs to the endophilin family.</text>
</comment>
<evidence type="ECO:0000313" key="12">
    <source>
        <dbReference type="Proteomes" id="UP000036681"/>
    </source>
</evidence>
<dbReference type="InterPro" id="IPR001452">
    <property type="entry name" value="SH3_domain"/>
</dbReference>
<dbReference type="Gene3D" id="2.30.30.40">
    <property type="entry name" value="SH3 Domains"/>
    <property type="match status" value="1"/>
</dbReference>
<dbReference type="CDD" id="cd11803">
    <property type="entry name" value="SH3_Endophilin_A"/>
    <property type="match status" value="1"/>
</dbReference>
<dbReference type="Gene3D" id="1.20.1270.60">
    <property type="entry name" value="Arfaptin homology (AH) domain/BAR domain"/>
    <property type="match status" value="1"/>
</dbReference>
<evidence type="ECO:0000256" key="6">
    <source>
        <dbReference type="ARBA" id="ARBA00023136"/>
    </source>
</evidence>
<dbReference type="InterPro" id="IPR027267">
    <property type="entry name" value="AH/BAR_dom_sf"/>
</dbReference>
<organism evidence="12 13">
    <name type="scientific">Ascaris lumbricoides</name>
    <name type="common">Giant roundworm</name>
    <dbReference type="NCBI Taxonomy" id="6252"/>
    <lineage>
        <taxon>Eukaryota</taxon>
        <taxon>Metazoa</taxon>
        <taxon>Ecdysozoa</taxon>
        <taxon>Nematoda</taxon>
        <taxon>Chromadorea</taxon>
        <taxon>Rhabditida</taxon>
        <taxon>Spirurina</taxon>
        <taxon>Ascaridomorpha</taxon>
        <taxon>Ascaridoidea</taxon>
        <taxon>Ascarididae</taxon>
        <taxon>Ascaris</taxon>
    </lineage>
</organism>
<dbReference type="GO" id="GO:0098978">
    <property type="term" value="C:glutamatergic synapse"/>
    <property type="evidence" value="ECO:0007669"/>
    <property type="project" value="TreeGrafter"/>
</dbReference>
<dbReference type="InterPro" id="IPR004148">
    <property type="entry name" value="BAR_dom"/>
</dbReference>
<evidence type="ECO:0000259" key="10">
    <source>
        <dbReference type="PROSITE" id="PS50002"/>
    </source>
</evidence>
<evidence type="ECO:0000256" key="7">
    <source>
        <dbReference type="PROSITE-ProRule" id="PRU00192"/>
    </source>
</evidence>
<sequence length="382" mass="42703">MGAAEPTKFDNEYNQMERKVEATCELISALIAGTHEYLHPNPDGRSEFSAARVKLATMSALSKARGTTKVLPYPQTESLLADTMQKYGTALGADSNLGKALMEASKAYRQMAEIKNRMEGDVERNFLDPLARLQQTDLKEVNHHRTKVKSRRLDFDCKKRKQIRDEKLVQAREKLEESKQLAEQAMHNLLSSDMEQVSQLCALVDAQLDFHRQTTQILERLQQQLRERVNGVNSRTRTKHTGKPVFTDRLSSIRSSLPSNEFSSAANVNNQSTTSTAYPMVNADDWSLPAVSSNTSVSSAVPVQVPPPYWGGNALSAPPSVLCNPAAKALYDFEAQNEDELDFKEGDIIRLTSRIDENWFEGSTRGKSGYFPTSYVQVLVPL</sequence>
<keyword evidence="6" id="KW-0472">Membrane</keyword>
<dbReference type="InterPro" id="IPR036028">
    <property type="entry name" value="SH3-like_dom_sf"/>
</dbReference>
<dbReference type="GO" id="GO:0098793">
    <property type="term" value="C:presynapse"/>
    <property type="evidence" value="ECO:0007669"/>
    <property type="project" value="TreeGrafter"/>
</dbReference>
<evidence type="ECO:0000256" key="2">
    <source>
        <dbReference type="ARBA" id="ARBA00006697"/>
    </source>
</evidence>
<keyword evidence="3 7" id="KW-0728">SH3 domain</keyword>
<proteinExistence type="inferred from homology"/>
<dbReference type="GO" id="GO:0005737">
    <property type="term" value="C:cytoplasm"/>
    <property type="evidence" value="ECO:0007669"/>
    <property type="project" value="InterPro"/>
</dbReference>
<dbReference type="Pfam" id="PF00018">
    <property type="entry name" value="SH3_1"/>
    <property type="match status" value="1"/>
</dbReference>
<accession>A0A0M3HW54</accession>
<dbReference type="GO" id="GO:0016020">
    <property type="term" value="C:membrane"/>
    <property type="evidence" value="ECO:0007669"/>
    <property type="project" value="UniProtKB-SubCell"/>
</dbReference>
<dbReference type="AlphaFoldDB" id="A0A0M3HW54"/>
<feature type="domain" description="BAR" evidence="11">
    <location>
        <begin position="1"/>
        <end position="234"/>
    </location>
</feature>
<dbReference type="GO" id="GO:0016191">
    <property type="term" value="P:synaptic vesicle uncoating"/>
    <property type="evidence" value="ECO:0007669"/>
    <property type="project" value="TreeGrafter"/>
</dbReference>
<dbReference type="CDD" id="cd07592">
    <property type="entry name" value="BAR_Endophilin_A"/>
    <property type="match status" value="1"/>
</dbReference>
<dbReference type="PROSITE" id="PS51021">
    <property type="entry name" value="BAR"/>
    <property type="match status" value="1"/>
</dbReference>
<dbReference type="PROSITE" id="PS50002">
    <property type="entry name" value="SH3"/>
    <property type="match status" value="1"/>
</dbReference>
<feature type="region of interest" description="Disordered" evidence="9">
    <location>
        <begin position="229"/>
        <end position="250"/>
    </location>
</feature>
<name>A0A0M3HW54_ASCLU</name>
<dbReference type="PANTHER" id="PTHR14167">
    <property type="entry name" value="SH3 DOMAIN-CONTAINING"/>
    <property type="match status" value="1"/>
</dbReference>
<comment type="subcellular location">
    <subcellularLocation>
        <location evidence="1">Membrane</location>
        <topology evidence="1">Peripheral membrane protein</topology>
    </subcellularLocation>
</comment>
<feature type="domain" description="SH3" evidence="10">
    <location>
        <begin position="322"/>
        <end position="381"/>
    </location>
</feature>
<protein>
    <submittedName>
        <fullName evidence="13">SH3 domain-containing GRB2-like protein</fullName>
    </submittedName>
</protein>
<evidence type="ECO:0000256" key="9">
    <source>
        <dbReference type="SAM" id="MobiDB-lite"/>
    </source>
</evidence>
<dbReference type="InterPro" id="IPR035824">
    <property type="entry name" value="Endophilin_A_SH3"/>
</dbReference>
<feature type="coiled-coil region" evidence="8">
    <location>
        <begin position="165"/>
        <end position="192"/>
    </location>
</feature>
<evidence type="ECO:0000256" key="3">
    <source>
        <dbReference type="ARBA" id="ARBA00022443"/>
    </source>
</evidence>
<dbReference type="SUPFAM" id="SSF103657">
    <property type="entry name" value="BAR/IMD domain-like"/>
    <property type="match status" value="1"/>
</dbReference>
<keyword evidence="12" id="KW-1185">Reference proteome</keyword>
<dbReference type="WBParaSite" id="ALUE_0000731601-mRNA-1">
    <property type="protein sequence ID" value="ALUE_0000731601-mRNA-1"/>
    <property type="gene ID" value="ALUE_0000731601"/>
</dbReference>
<evidence type="ECO:0000256" key="5">
    <source>
        <dbReference type="ARBA" id="ARBA00023054"/>
    </source>
</evidence>
<dbReference type="PRINTS" id="PR00452">
    <property type="entry name" value="SH3DOMAIN"/>
</dbReference>
<keyword evidence="5 8" id="KW-0175">Coiled coil</keyword>
<reference evidence="13" key="1">
    <citation type="submission" date="2017-02" db="UniProtKB">
        <authorList>
            <consortium name="WormBaseParasite"/>
        </authorList>
    </citation>
    <scope>IDENTIFICATION</scope>
</reference>
<dbReference type="SMART" id="SM00326">
    <property type="entry name" value="SH3"/>
    <property type="match status" value="1"/>
</dbReference>